<proteinExistence type="predicted"/>
<keyword evidence="4" id="KW-1185">Reference proteome</keyword>
<protein>
    <recommendedName>
        <fullName evidence="5">Chemotaxis protein MotC</fullName>
    </recommendedName>
</protein>
<evidence type="ECO:0000313" key="4">
    <source>
        <dbReference type="Proteomes" id="UP000324479"/>
    </source>
</evidence>
<reference evidence="3 4" key="1">
    <citation type="submission" date="2019-08" db="EMBL/GenBank/DDBJ databases">
        <authorList>
            <person name="Dhanesh K."/>
            <person name="Kumar G."/>
            <person name="Sasikala C."/>
            <person name="Venkata Ramana C."/>
        </authorList>
    </citation>
    <scope>NUCLEOTIDE SEQUENCE [LARGE SCALE GENOMIC DNA]</scope>
    <source>
        <strain evidence="3 4">JC645</strain>
    </source>
</reference>
<evidence type="ECO:0008006" key="5">
    <source>
        <dbReference type="Google" id="ProtNLM"/>
    </source>
</evidence>
<evidence type="ECO:0000313" key="3">
    <source>
        <dbReference type="EMBL" id="KAA5541025.1"/>
    </source>
</evidence>
<name>A0A5M6D756_9BACT</name>
<keyword evidence="2" id="KW-0732">Signal</keyword>
<gene>
    <name evidence="3" type="ORF">FYK55_19190</name>
</gene>
<feature type="signal peptide" evidence="2">
    <location>
        <begin position="1"/>
        <end position="36"/>
    </location>
</feature>
<evidence type="ECO:0000256" key="2">
    <source>
        <dbReference type="SAM" id="SignalP"/>
    </source>
</evidence>
<evidence type="ECO:0000256" key="1">
    <source>
        <dbReference type="SAM" id="MobiDB-lite"/>
    </source>
</evidence>
<comment type="caution">
    <text evidence="3">The sequence shown here is derived from an EMBL/GenBank/DDBJ whole genome shotgun (WGS) entry which is preliminary data.</text>
</comment>
<dbReference type="AlphaFoldDB" id="A0A5M6D756"/>
<dbReference type="RefSeq" id="WP_150078069.1">
    <property type="nucleotide sequence ID" value="NZ_VWOX01000011.1"/>
</dbReference>
<dbReference type="EMBL" id="VWOX01000011">
    <property type="protein sequence ID" value="KAA5541025.1"/>
    <property type="molecule type" value="Genomic_DNA"/>
</dbReference>
<organism evidence="3 4">
    <name type="scientific">Roseiconus nitratireducens</name>
    <dbReference type="NCBI Taxonomy" id="2605748"/>
    <lineage>
        <taxon>Bacteria</taxon>
        <taxon>Pseudomonadati</taxon>
        <taxon>Planctomycetota</taxon>
        <taxon>Planctomycetia</taxon>
        <taxon>Pirellulales</taxon>
        <taxon>Pirellulaceae</taxon>
        <taxon>Roseiconus</taxon>
    </lineage>
</organism>
<dbReference type="Proteomes" id="UP000324479">
    <property type="component" value="Unassembled WGS sequence"/>
</dbReference>
<sequence>MIDPSPQVKHGVRRRDRTPTLIFCLLGIFAFGNANAAAQPPAQPDDQAAAGAPQTAPAAAESNPSASGPAEAATQAEQASAAQLQSRAQRLIESLGGKRFAERERASEQLYQLGFRTLPMLREALQRTDDQEQSARLSRLITTLREVDLEARIESFLRGEDAELENWPALRKWFGDSPRVREIFVELYREHPQLVESLGGTPQELMLAMAEVKSNLVDKGVGRQIPPGKVDLIALLLPMTDPNFPAYGEYDRIVVSLMQLYTAKEFLRDRVLGDSFRKLVSAWMLKSHLSSREGVLRLALEWELDIAMRLARETLAANPDPELLARCLQTIARLGAPADAALVARYLDDGRVVVQKRFLGQAGGDIEVGDVAAATIARLMSVPVTEIGFAVPAEHDIFGIIYEELMIPMPDGDTPAGEKQLQQARRDIHEAARKLVPDAAKVEPQKS</sequence>
<feature type="region of interest" description="Disordered" evidence="1">
    <location>
        <begin position="37"/>
        <end position="84"/>
    </location>
</feature>
<accession>A0A5M6D756</accession>
<feature type="chain" id="PRO_5024321112" description="Chemotaxis protein MotC" evidence="2">
    <location>
        <begin position="37"/>
        <end position="447"/>
    </location>
</feature>